<evidence type="ECO:0000256" key="7">
    <source>
        <dbReference type="ARBA" id="ARBA00035120"/>
    </source>
</evidence>
<keyword evidence="10" id="KW-0813">Transport</keyword>
<dbReference type="HAMAP" id="MF_00454">
    <property type="entry name" value="FluC"/>
    <property type="match status" value="1"/>
</dbReference>
<keyword evidence="10" id="KW-0406">Ion transport</keyword>
<name>A0A9D5YYP0_9CELL</name>
<evidence type="ECO:0000256" key="6">
    <source>
        <dbReference type="ARBA" id="ARBA00023303"/>
    </source>
</evidence>
<feature type="transmembrane region" description="Helical" evidence="10">
    <location>
        <begin position="45"/>
        <end position="66"/>
    </location>
</feature>
<sequence>MTGRGARPGYLRWSSIGLVVLGGAFGAAAREGVVLAIPDLHEVPVAILVVNVVGAFVLGCLTEVVLRRLPDDPRGPRLRLLLGTGFCGGFTTYSTLATDVALLLDSSRAGLGVAYALTTVLVGAGATLAGIVVAARYDARSRRVDRRTVR</sequence>
<feature type="transmembrane region" description="Helical" evidence="10">
    <location>
        <begin position="78"/>
        <end position="96"/>
    </location>
</feature>
<dbReference type="InterPro" id="IPR003691">
    <property type="entry name" value="FluC"/>
</dbReference>
<feature type="binding site" evidence="10">
    <location>
        <position position="88"/>
    </location>
    <ligand>
        <name>Na(+)</name>
        <dbReference type="ChEBI" id="CHEBI:29101"/>
        <note>structural</note>
    </ligand>
</feature>
<keyword evidence="5 10" id="KW-0472">Membrane</keyword>
<comment type="caution">
    <text evidence="11">The sequence shown here is derived from an EMBL/GenBank/DDBJ whole genome shotgun (WGS) entry which is preliminary data.</text>
</comment>
<dbReference type="PANTHER" id="PTHR28259:SF1">
    <property type="entry name" value="FLUORIDE EXPORT PROTEIN 1-RELATED"/>
    <property type="match status" value="1"/>
</dbReference>
<dbReference type="PANTHER" id="PTHR28259">
    <property type="entry name" value="FLUORIDE EXPORT PROTEIN 1-RELATED"/>
    <property type="match status" value="1"/>
</dbReference>
<dbReference type="Proteomes" id="UP000822993">
    <property type="component" value="Unassembled WGS sequence"/>
</dbReference>
<comment type="catalytic activity">
    <reaction evidence="8">
        <text>fluoride(in) = fluoride(out)</text>
        <dbReference type="Rhea" id="RHEA:76159"/>
        <dbReference type="ChEBI" id="CHEBI:17051"/>
    </reaction>
    <physiologicalReaction direction="left-to-right" evidence="8">
        <dbReference type="Rhea" id="RHEA:76160"/>
    </physiologicalReaction>
</comment>
<keyword evidence="2 10" id="KW-1003">Cell membrane</keyword>
<comment type="function">
    <text evidence="9 10">Fluoride-specific ion channel. Important for reducing fluoride concentration in the cell, thus reducing its toxicity.</text>
</comment>
<evidence type="ECO:0000256" key="1">
    <source>
        <dbReference type="ARBA" id="ARBA00004651"/>
    </source>
</evidence>
<comment type="activity regulation">
    <text evidence="10">Na(+) is not transported, but it plays an essential structural role and its presence is essential for fluoride channel function.</text>
</comment>
<evidence type="ECO:0000256" key="10">
    <source>
        <dbReference type="HAMAP-Rule" id="MF_00454"/>
    </source>
</evidence>
<dbReference type="AlphaFoldDB" id="A0A9D5YYP0"/>
<keyword evidence="3 10" id="KW-0812">Transmembrane</keyword>
<evidence type="ECO:0000256" key="3">
    <source>
        <dbReference type="ARBA" id="ARBA00022692"/>
    </source>
</evidence>
<comment type="similarity">
    <text evidence="7 10">Belongs to the fluoride channel Fluc/FEX (TC 1.A.43) family.</text>
</comment>
<dbReference type="Pfam" id="PF02537">
    <property type="entry name" value="CRCB"/>
    <property type="match status" value="1"/>
</dbReference>
<dbReference type="GO" id="GO:0140114">
    <property type="term" value="P:cellular detoxification of fluoride"/>
    <property type="evidence" value="ECO:0007669"/>
    <property type="project" value="UniProtKB-UniRule"/>
</dbReference>
<keyword evidence="4 10" id="KW-1133">Transmembrane helix</keyword>
<evidence type="ECO:0000313" key="11">
    <source>
        <dbReference type="EMBL" id="MBE7700868.1"/>
    </source>
</evidence>
<evidence type="ECO:0000256" key="2">
    <source>
        <dbReference type="ARBA" id="ARBA00022475"/>
    </source>
</evidence>
<accession>A0A9D5YYP0</accession>
<protein>
    <recommendedName>
        <fullName evidence="10">Fluoride-specific ion channel FluC</fullName>
    </recommendedName>
</protein>
<keyword evidence="6 10" id="KW-0407">Ion channel</keyword>
<evidence type="ECO:0000256" key="5">
    <source>
        <dbReference type="ARBA" id="ARBA00023136"/>
    </source>
</evidence>
<proteinExistence type="inferred from homology"/>
<evidence type="ECO:0000313" key="12">
    <source>
        <dbReference type="Proteomes" id="UP000822993"/>
    </source>
</evidence>
<comment type="subcellular location">
    <subcellularLocation>
        <location evidence="1 10">Cell membrane</location>
        <topology evidence="1 10">Multi-pass membrane protein</topology>
    </subcellularLocation>
</comment>
<feature type="binding site" evidence="10">
    <location>
        <position position="91"/>
    </location>
    <ligand>
        <name>Na(+)</name>
        <dbReference type="ChEBI" id="CHEBI:29101"/>
        <note>structural</note>
    </ligand>
</feature>
<reference evidence="11 12" key="1">
    <citation type="submission" date="2020-08" db="EMBL/GenBank/DDBJ databases">
        <title>A Genomic Blueprint of the Chicken Gut Microbiome.</title>
        <authorList>
            <person name="Gilroy R."/>
            <person name="Ravi A."/>
            <person name="Getino M."/>
            <person name="Pursley I."/>
            <person name="Horton D.L."/>
            <person name="Alikhan N.-F."/>
            <person name="Baker D."/>
            <person name="Gharbi K."/>
            <person name="Hall N."/>
            <person name="Watson M."/>
            <person name="Adriaenssens E.M."/>
            <person name="Foster-Nyarko E."/>
            <person name="Jarju S."/>
            <person name="Secka A."/>
            <person name="Antonio M."/>
            <person name="Oren A."/>
            <person name="Chaudhuri R."/>
            <person name="La Ragione R.M."/>
            <person name="Hildebrand F."/>
            <person name="Pallen M.J."/>
        </authorList>
    </citation>
    <scope>NUCLEOTIDE SEQUENCE [LARGE SCALE GENOMIC DNA]</scope>
    <source>
        <strain evidence="11 12">Sa1BUA8</strain>
    </source>
</reference>
<dbReference type="GO" id="GO:0005886">
    <property type="term" value="C:plasma membrane"/>
    <property type="evidence" value="ECO:0007669"/>
    <property type="project" value="UniProtKB-SubCell"/>
</dbReference>
<dbReference type="GO" id="GO:0046872">
    <property type="term" value="F:metal ion binding"/>
    <property type="evidence" value="ECO:0007669"/>
    <property type="project" value="UniProtKB-KW"/>
</dbReference>
<keyword evidence="10" id="KW-0479">Metal-binding</keyword>
<evidence type="ECO:0000256" key="4">
    <source>
        <dbReference type="ARBA" id="ARBA00022989"/>
    </source>
</evidence>
<keyword evidence="10" id="KW-0915">Sodium</keyword>
<feature type="transmembrane region" description="Helical" evidence="10">
    <location>
        <begin position="116"/>
        <end position="137"/>
    </location>
</feature>
<evidence type="ECO:0000256" key="9">
    <source>
        <dbReference type="ARBA" id="ARBA00049940"/>
    </source>
</evidence>
<dbReference type="RefSeq" id="WP_191803215.1">
    <property type="nucleotide sequence ID" value="NZ_JACSPN010000013.1"/>
</dbReference>
<organism evidence="11 12">
    <name type="scientific">Oerskovia douganii</name>
    <dbReference type="NCBI Taxonomy" id="2762210"/>
    <lineage>
        <taxon>Bacteria</taxon>
        <taxon>Bacillati</taxon>
        <taxon>Actinomycetota</taxon>
        <taxon>Actinomycetes</taxon>
        <taxon>Micrococcales</taxon>
        <taxon>Cellulomonadaceae</taxon>
        <taxon>Oerskovia</taxon>
    </lineage>
</organism>
<gene>
    <name evidence="10" type="primary">fluC</name>
    <name evidence="10" type="synonym">crcB</name>
    <name evidence="11" type="ORF">H9623_11210</name>
</gene>
<keyword evidence="12" id="KW-1185">Reference proteome</keyword>
<dbReference type="EMBL" id="JACSPN010000013">
    <property type="protein sequence ID" value="MBE7700868.1"/>
    <property type="molecule type" value="Genomic_DNA"/>
</dbReference>
<dbReference type="GO" id="GO:0062054">
    <property type="term" value="F:fluoride channel activity"/>
    <property type="evidence" value="ECO:0007669"/>
    <property type="project" value="UniProtKB-UniRule"/>
</dbReference>
<evidence type="ECO:0000256" key="8">
    <source>
        <dbReference type="ARBA" id="ARBA00035585"/>
    </source>
</evidence>